<feature type="signal peptide" evidence="9">
    <location>
        <begin position="1"/>
        <end position="19"/>
    </location>
</feature>
<dbReference type="GO" id="GO:0004553">
    <property type="term" value="F:hydrolase activity, hydrolyzing O-glycosyl compounds"/>
    <property type="evidence" value="ECO:0007669"/>
    <property type="project" value="InterPro"/>
</dbReference>
<feature type="active site" description="Proton donor" evidence="6">
    <location>
        <position position="275"/>
    </location>
</feature>
<evidence type="ECO:0000256" key="6">
    <source>
        <dbReference type="PIRSR" id="PIRSR606710-1"/>
    </source>
</evidence>
<protein>
    <recommendedName>
        <fullName evidence="5">Endo-1,5-alpha-L-arabinanase A</fullName>
    </recommendedName>
</protein>
<comment type="pathway">
    <text evidence="1">Glycan metabolism; L-arabinan degradation.</text>
</comment>
<dbReference type="InterPro" id="IPR050727">
    <property type="entry name" value="GH43_arabinanases"/>
</dbReference>
<gene>
    <name evidence="10" type="ORF">B0A50_02154</name>
</gene>
<dbReference type="PANTHER" id="PTHR43301:SF3">
    <property type="entry name" value="ARABINAN ENDO-1,5-ALPHA-L-ARABINOSIDASE A-RELATED"/>
    <property type="match status" value="1"/>
</dbReference>
<keyword evidence="9" id="KW-0732">Signal</keyword>
<feature type="site" description="Important for catalytic activity, responsible for pKa modulation of the active site Glu and correct orientation of both the proton donor and substrate" evidence="7">
    <location>
        <position position="210"/>
    </location>
</feature>
<dbReference type="AlphaFoldDB" id="A0A4V5N773"/>
<evidence type="ECO:0000256" key="5">
    <source>
        <dbReference type="ARBA" id="ARBA00042202"/>
    </source>
</evidence>
<evidence type="ECO:0000313" key="10">
    <source>
        <dbReference type="EMBL" id="TKA31309.1"/>
    </source>
</evidence>
<evidence type="ECO:0000256" key="7">
    <source>
        <dbReference type="PIRSR" id="PIRSR606710-2"/>
    </source>
</evidence>
<dbReference type="PANTHER" id="PTHR43301">
    <property type="entry name" value="ARABINAN ENDO-1,5-ALPHA-L-ARABINOSIDASE"/>
    <property type="match status" value="1"/>
</dbReference>
<evidence type="ECO:0000256" key="4">
    <source>
        <dbReference type="ARBA" id="ARBA00023295"/>
    </source>
</evidence>
<dbReference type="Pfam" id="PF04616">
    <property type="entry name" value="Glyco_hydro_43"/>
    <property type="match status" value="1"/>
</dbReference>
<feature type="chain" id="PRO_5020735320" description="Endo-1,5-alpha-L-arabinanase A" evidence="9">
    <location>
        <begin position="20"/>
        <end position="409"/>
    </location>
</feature>
<evidence type="ECO:0000313" key="11">
    <source>
        <dbReference type="Proteomes" id="UP000308549"/>
    </source>
</evidence>
<evidence type="ECO:0000256" key="2">
    <source>
        <dbReference type="ARBA" id="ARBA00009865"/>
    </source>
</evidence>
<dbReference type="InterPro" id="IPR023296">
    <property type="entry name" value="Glyco_hydro_beta-prop_sf"/>
</dbReference>
<proteinExistence type="inferred from homology"/>
<dbReference type="Gene3D" id="2.115.10.20">
    <property type="entry name" value="Glycosyl hydrolase domain, family 43"/>
    <property type="match status" value="1"/>
</dbReference>
<dbReference type="OrthoDB" id="195678at2759"/>
<accession>A0A4V5N773</accession>
<comment type="caution">
    <text evidence="10">The sequence shown here is derived from an EMBL/GenBank/DDBJ whole genome shotgun (WGS) entry which is preliminary data.</text>
</comment>
<dbReference type="GO" id="GO:0005975">
    <property type="term" value="P:carbohydrate metabolic process"/>
    <property type="evidence" value="ECO:0007669"/>
    <property type="project" value="InterPro"/>
</dbReference>
<keyword evidence="11" id="KW-1185">Reference proteome</keyword>
<evidence type="ECO:0000256" key="9">
    <source>
        <dbReference type="SAM" id="SignalP"/>
    </source>
</evidence>
<name>A0A4V5N773_9PEZI</name>
<dbReference type="Proteomes" id="UP000308549">
    <property type="component" value="Unassembled WGS sequence"/>
</dbReference>
<evidence type="ECO:0000256" key="8">
    <source>
        <dbReference type="RuleBase" id="RU361187"/>
    </source>
</evidence>
<sequence>MLSITRLTAFVAIAALAKAQTPTSFPKPILCQGPACANPTITTTTPSTTVVAGTTSTTTNTFVINELDYQDMSVIRRNNAANDNDPLYYRFAKANHTGLGLTVATAPALRGPWNYAYEILNPQKTSLLSPIATDPPVLNVWAPEIHYLNQQYYLYYGLNTPPFTFDQCIATSPDMSEGSWTDHGSMGIPEAPQEVPLGETYEIPKYVRLDGSLLAPAGDPHSVTDDRYMVFGSYQFGLYGFQLSSDLLSLQPDSPVREIIIDQYNPAPDAGNKTEGAYLLQHGDYNYLFYSIGQCCASPADGADAVYRVEVCRGPAGSVTGPYVDRNGIDCLTGGYRREGTVVLFSSDDGEVYAPGSPGVINDPVEGLCMYYQYQNNTVQPGPPGLNWGYNYLEFDEEGWPVLVAERPI</sequence>
<reference evidence="10 11" key="1">
    <citation type="submission" date="2017-03" db="EMBL/GenBank/DDBJ databases">
        <title>Genomes of endolithic fungi from Antarctica.</title>
        <authorList>
            <person name="Coleine C."/>
            <person name="Masonjones S."/>
            <person name="Stajich J.E."/>
        </authorList>
    </citation>
    <scope>NUCLEOTIDE SEQUENCE [LARGE SCALE GENOMIC DNA]</scope>
    <source>
        <strain evidence="10 11">CCFEE 6315</strain>
    </source>
</reference>
<keyword evidence="3 8" id="KW-0378">Hydrolase</keyword>
<dbReference type="SUPFAM" id="SSF75005">
    <property type="entry name" value="Arabinanase/levansucrase/invertase"/>
    <property type="match status" value="1"/>
</dbReference>
<organism evidence="10 11">
    <name type="scientific">Salinomyces thailandicus</name>
    <dbReference type="NCBI Taxonomy" id="706561"/>
    <lineage>
        <taxon>Eukaryota</taxon>
        <taxon>Fungi</taxon>
        <taxon>Dikarya</taxon>
        <taxon>Ascomycota</taxon>
        <taxon>Pezizomycotina</taxon>
        <taxon>Dothideomycetes</taxon>
        <taxon>Dothideomycetidae</taxon>
        <taxon>Mycosphaerellales</taxon>
        <taxon>Teratosphaeriaceae</taxon>
        <taxon>Salinomyces</taxon>
    </lineage>
</organism>
<feature type="active site" description="Proton acceptor" evidence="6">
    <location>
        <position position="71"/>
    </location>
</feature>
<dbReference type="InterPro" id="IPR006710">
    <property type="entry name" value="Glyco_hydro_43"/>
</dbReference>
<comment type="similarity">
    <text evidence="2 8">Belongs to the glycosyl hydrolase 43 family.</text>
</comment>
<evidence type="ECO:0000256" key="1">
    <source>
        <dbReference type="ARBA" id="ARBA00004834"/>
    </source>
</evidence>
<dbReference type="EMBL" id="NAJL01000008">
    <property type="protein sequence ID" value="TKA31309.1"/>
    <property type="molecule type" value="Genomic_DNA"/>
</dbReference>
<keyword evidence="4 8" id="KW-0326">Glycosidase</keyword>
<evidence type="ECO:0000256" key="3">
    <source>
        <dbReference type="ARBA" id="ARBA00022801"/>
    </source>
</evidence>